<dbReference type="AlphaFoldDB" id="A0A2P5BMN2"/>
<organism evidence="1 2">
    <name type="scientific">Parasponia andersonii</name>
    <name type="common">Sponia andersonii</name>
    <dbReference type="NCBI Taxonomy" id="3476"/>
    <lineage>
        <taxon>Eukaryota</taxon>
        <taxon>Viridiplantae</taxon>
        <taxon>Streptophyta</taxon>
        <taxon>Embryophyta</taxon>
        <taxon>Tracheophyta</taxon>
        <taxon>Spermatophyta</taxon>
        <taxon>Magnoliopsida</taxon>
        <taxon>eudicotyledons</taxon>
        <taxon>Gunneridae</taxon>
        <taxon>Pentapetalae</taxon>
        <taxon>rosids</taxon>
        <taxon>fabids</taxon>
        <taxon>Rosales</taxon>
        <taxon>Cannabaceae</taxon>
        <taxon>Parasponia</taxon>
    </lineage>
</organism>
<evidence type="ECO:0000313" key="1">
    <source>
        <dbReference type="EMBL" id="PON50046.1"/>
    </source>
</evidence>
<dbReference type="OrthoDB" id="10512714at2759"/>
<dbReference type="EMBL" id="JXTB01000251">
    <property type="protein sequence ID" value="PON50046.1"/>
    <property type="molecule type" value="Genomic_DNA"/>
</dbReference>
<keyword evidence="2" id="KW-1185">Reference proteome</keyword>
<dbReference type="Proteomes" id="UP000237105">
    <property type="component" value="Unassembled WGS sequence"/>
</dbReference>
<evidence type="ECO:0000313" key="2">
    <source>
        <dbReference type="Proteomes" id="UP000237105"/>
    </source>
</evidence>
<comment type="caution">
    <text evidence="1">The sequence shown here is derived from an EMBL/GenBank/DDBJ whole genome shotgun (WGS) entry which is preliminary data.</text>
</comment>
<sequence>GNGLLCCRNIIGRSKKNELLVLFGLGFRVYQGRGSGHGCVKSCGAHPPFYPIVICTALIIEVPHISVWNLEG</sequence>
<proteinExistence type="predicted"/>
<name>A0A2P5BMN2_PARAD</name>
<accession>A0A2P5BMN2</accession>
<protein>
    <submittedName>
        <fullName evidence="1">Uncharacterized protein</fullName>
    </submittedName>
</protein>
<reference evidence="2" key="1">
    <citation type="submission" date="2016-06" db="EMBL/GenBank/DDBJ databases">
        <title>Parallel loss of symbiosis genes in relatives of nitrogen-fixing non-legume Parasponia.</title>
        <authorList>
            <person name="Van Velzen R."/>
            <person name="Holmer R."/>
            <person name="Bu F."/>
            <person name="Rutten L."/>
            <person name="Van Zeijl A."/>
            <person name="Liu W."/>
            <person name="Santuari L."/>
            <person name="Cao Q."/>
            <person name="Sharma T."/>
            <person name="Shen D."/>
            <person name="Roswanjaya Y."/>
            <person name="Wardhani T."/>
            <person name="Kalhor M.S."/>
            <person name="Jansen J."/>
            <person name="Van den Hoogen J."/>
            <person name="Gungor B."/>
            <person name="Hartog M."/>
            <person name="Hontelez J."/>
            <person name="Verver J."/>
            <person name="Yang W.-C."/>
            <person name="Schijlen E."/>
            <person name="Repin R."/>
            <person name="Schilthuizen M."/>
            <person name="Schranz E."/>
            <person name="Heidstra R."/>
            <person name="Miyata K."/>
            <person name="Fedorova E."/>
            <person name="Kohlen W."/>
            <person name="Bisseling T."/>
            <person name="Smit S."/>
            <person name="Geurts R."/>
        </authorList>
    </citation>
    <scope>NUCLEOTIDE SEQUENCE [LARGE SCALE GENOMIC DNA]</scope>
    <source>
        <strain evidence="2">cv. WU1-14</strain>
    </source>
</reference>
<gene>
    <name evidence="1" type="ORF">PanWU01x14_226830</name>
</gene>
<feature type="non-terminal residue" evidence="1">
    <location>
        <position position="1"/>
    </location>
</feature>